<dbReference type="EMBL" id="SDIL01000001">
    <property type="protein sequence ID" value="RXK42494.1"/>
    <property type="molecule type" value="Genomic_DNA"/>
</dbReference>
<dbReference type="SUPFAM" id="SSF50044">
    <property type="entry name" value="SH3-domain"/>
    <property type="match status" value="1"/>
</dbReference>
<evidence type="ECO:0000256" key="1">
    <source>
        <dbReference type="ARBA" id="ARBA00022443"/>
    </source>
</evidence>
<dbReference type="CDD" id="cd00174">
    <property type="entry name" value="SH3"/>
    <property type="match status" value="1"/>
</dbReference>
<dbReference type="Pfam" id="PF00018">
    <property type="entry name" value="SH3_1"/>
    <property type="match status" value="1"/>
</dbReference>
<dbReference type="Proteomes" id="UP000289152">
    <property type="component" value="Unassembled WGS sequence"/>
</dbReference>
<evidence type="ECO:0000256" key="2">
    <source>
        <dbReference type="PROSITE-ProRule" id="PRU00192"/>
    </source>
</evidence>
<protein>
    <recommendedName>
        <fullName evidence="4">SH3 domain-containing protein</fullName>
    </recommendedName>
</protein>
<evidence type="ECO:0000313" key="6">
    <source>
        <dbReference type="Proteomes" id="UP000289152"/>
    </source>
</evidence>
<reference evidence="5 6" key="1">
    <citation type="submission" date="2016-06" db="EMBL/GenBank/DDBJ databases">
        <title>Evolution of pathogenesis and genome organization in the Tremellales.</title>
        <authorList>
            <person name="Cuomo C."/>
            <person name="Litvintseva A."/>
            <person name="Heitman J."/>
            <person name="Chen Y."/>
            <person name="Sun S."/>
            <person name="Springer D."/>
            <person name="Dromer F."/>
            <person name="Young S."/>
            <person name="Zeng Q."/>
            <person name="Chapman S."/>
            <person name="Gujja S."/>
            <person name="Saif S."/>
            <person name="Birren B."/>
        </authorList>
    </citation>
    <scope>NUCLEOTIDE SEQUENCE [LARGE SCALE GENOMIC DNA]</scope>
    <source>
        <strain evidence="5 6">ATCC 28783</strain>
    </source>
</reference>
<dbReference type="InterPro" id="IPR001452">
    <property type="entry name" value="SH3_domain"/>
</dbReference>
<feature type="compositionally biased region" description="Low complexity" evidence="3">
    <location>
        <begin position="29"/>
        <end position="51"/>
    </location>
</feature>
<dbReference type="InParanoid" id="A0A4Q1BWE4"/>
<sequence length="293" mass="31181">MFSNITYQDKEAFFSLLDEYFASRPHLLSQSSSNSISPTLQRPPSTSSRTLPPAPSPISPRSLPPAHSPSNSNTYPQSETTSQNDKPDMTTRFVVAGIKHGTSGAKTGLGMVAKNTGAMGALDKAGMGGLVRGADRSFNSTKDRNKVEETQTTQTGGKKGVSGLVSTKTFGHVDTSSGISAFKSMWKDPQKVKPPTVEHYQPSALSHSQANLPPPPRRSLQTVEVIATETETMTAEGQASALYDYVGADEGDLGVQKGQIVNVLEKTSDDCEVHFLSNQPSGRGLHLTSSVAV</sequence>
<dbReference type="AlphaFoldDB" id="A0A4Q1BWE4"/>
<dbReference type="STRING" id="5217.A0A4Q1BWE4"/>
<accession>A0A4Q1BWE4</accession>
<dbReference type="InterPro" id="IPR036028">
    <property type="entry name" value="SH3-like_dom_sf"/>
</dbReference>
<dbReference type="OrthoDB" id="10255128at2759"/>
<keyword evidence="1 2" id="KW-0728">SH3 domain</keyword>
<keyword evidence="6" id="KW-1185">Reference proteome</keyword>
<organism evidence="5 6">
    <name type="scientific">Tremella mesenterica</name>
    <name type="common">Jelly fungus</name>
    <dbReference type="NCBI Taxonomy" id="5217"/>
    <lineage>
        <taxon>Eukaryota</taxon>
        <taxon>Fungi</taxon>
        <taxon>Dikarya</taxon>
        <taxon>Basidiomycota</taxon>
        <taxon>Agaricomycotina</taxon>
        <taxon>Tremellomycetes</taxon>
        <taxon>Tremellales</taxon>
        <taxon>Tremellaceae</taxon>
        <taxon>Tremella</taxon>
    </lineage>
</organism>
<dbReference type="PROSITE" id="PS50002">
    <property type="entry name" value="SH3"/>
    <property type="match status" value="1"/>
</dbReference>
<evidence type="ECO:0000313" key="5">
    <source>
        <dbReference type="EMBL" id="RXK42494.1"/>
    </source>
</evidence>
<feature type="domain" description="SH3" evidence="4">
    <location>
        <begin position="234"/>
        <end position="293"/>
    </location>
</feature>
<comment type="caution">
    <text evidence="5">The sequence shown here is derived from an EMBL/GenBank/DDBJ whole genome shotgun (WGS) entry which is preliminary data.</text>
</comment>
<feature type="region of interest" description="Disordered" evidence="3">
    <location>
        <begin position="28"/>
        <end position="89"/>
    </location>
</feature>
<feature type="compositionally biased region" description="Pro residues" evidence="3">
    <location>
        <begin position="52"/>
        <end position="67"/>
    </location>
</feature>
<dbReference type="Gene3D" id="2.30.30.40">
    <property type="entry name" value="SH3 Domains"/>
    <property type="match status" value="1"/>
</dbReference>
<gene>
    <name evidence="5" type="ORF">M231_00048</name>
</gene>
<feature type="region of interest" description="Disordered" evidence="3">
    <location>
        <begin position="190"/>
        <end position="217"/>
    </location>
</feature>
<feature type="compositionally biased region" description="Polar residues" evidence="3">
    <location>
        <begin position="68"/>
        <end position="84"/>
    </location>
</feature>
<proteinExistence type="predicted"/>
<evidence type="ECO:0000256" key="3">
    <source>
        <dbReference type="SAM" id="MobiDB-lite"/>
    </source>
</evidence>
<dbReference type="VEuPathDB" id="FungiDB:TREMEDRAFT_24523"/>
<name>A0A4Q1BWE4_TREME</name>
<evidence type="ECO:0000259" key="4">
    <source>
        <dbReference type="PROSITE" id="PS50002"/>
    </source>
</evidence>